<dbReference type="GeneID" id="9050534"/>
<dbReference type="RefSeq" id="XP_002773186.1">
    <property type="nucleotide sequence ID" value="XM_002773140.1"/>
</dbReference>
<name>C5LE41_PERM5</name>
<dbReference type="InParanoid" id="C5LE41"/>
<dbReference type="EMBL" id="GG681103">
    <property type="protein sequence ID" value="EER05002.1"/>
    <property type="molecule type" value="Genomic_DNA"/>
</dbReference>
<protein>
    <submittedName>
        <fullName evidence="1">Uncharacterized protein</fullName>
    </submittedName>
</protein>
<organism evidence="2">
    <name type="scientific">Perkinsus marinus (strain ATCC 50983 / TXsc)</name>
    <dbReference type="NCBI Taxonomy" id="423536"/>
    <lineage>
        <taxon>Eukaryota</taxon>
        <taxon>Sar</taxon>
        <taxon>Alveolata</taxon>
        <taxon>Perkinsozoa</taxon>
        <taxon>Perkinsea</taxon>
        <taxon>Perkinsida</taxon>
        <taxon>Perkinsidae</taxon>
        <taxon>Perkinsus</taxon>
    </lineage>
</organism>
<evidence type="ECO:0000313" key="1">
    <source>
        <dbReference type="EMBL" id="EER05002.1"/>
    </source>
</evidence>
<evidence type="ECO:0000313" key="2">
    <source>
        <dbReference type="Proteomes" id="UP000007800"/>
    </source>
</evidence>
<sequence length="118" mass="13041">MDVADEALIKQAMQAVSRIRPQRDAKRAAIMPESAVKFLFDCPESQFEGKPEKGLVRSAFLSGISLSLRSGELLRIRSQDITEILPGVPGTRIRIHLGITKVNKIEYVETSCDASKDV</sequence>
<reference evidence="1 2" key="1">
    <citation type="submission" date="2008-07" db="EMBL/GenBank/DDBJ databases">
        <authorList>
            <person name="El-Sayed N."/>
            <person name="Caler E."/>
            <person name="Inman J."/>
            <person name="Amedeo P."/>
            <person name="Hass B."/>
            <person name="Wortman J."/>
        </authorList>
    </citation>
    <scope>NUCLEOTIDE SEQUENCE [LARGE SCALE GENOMIC DNA]</scope>
    <source>
        <strain evidence="2">ATCC 50983 / TXsc</strain>
    </source>
</reference>
<dbReference type="Proteomes" id="UP000007800">
    <property type="component" value="Unassembled WGS sequence"/>
</dbReference>
<proteinExistence type="predicted"/>
<gene>
    <name evidence="1" type="ORF">Pmar_PMAR003039</name>
</gene>
<keyword evidence="2" id="KW-1185">Reference proteome</keyword>
<dbReference type="AlphaFoldDB" id="C5LE41"/>
<accession>C5LE41</accession>